<dbReference type="RefSeq" id="WP_124146320.1">
    <property type="nucleotide sequence ID" value="NZ_RCBZ01000233.1"/>
</dbReference>
<comment type="caution">
    <text evidence="1">The sequence shown here is derived from an EMBL/GenBank/DDBJ whole genome shotgun (WGS) entry which is preliminary data.</text>
</comment>
<evidence type="ECO:0000313" key="2">
    <source>
        <dbReference type="Proteomes" id="UP000269154"/>
    </source>
</evidence>
<dbReference type="EMBL" id="RCBY01000004">
    <property type="protein sequence ID" value="RQH56517.1"/>
    <property type="molecule type" value="Genomic_DNA"/>
</dbReference>
<dbReference type="Gene3D" id="3.40.1410.10">
    <property type="entry name" value="Chorismate lyase-like"/>
    <property type="match status" value="1"/>
</dbReference>
<evidence type="ECO:0000313" key="1">
    <source>
        <dbReference type="EMBL" id="RQH56517.1"/>
    </source>
</evidence>
<dbReference type="InterPro" id="IPR002800">
    <property type="entry name" value="Rv2949c-like"/>
</dbReference>
<dbReference type="InterPro" id="IPR028978">
    <property type="entry name" value="Chorismate_lyase_/UTRA_dom_sf"/>
</dbReference>
<name>A0A3N6NXK3_9CYAN</name>
<proteinExistence type="predicted"/>
<reference evidence="1 2" key="1">
    <citation type="journal article" date="2018" name="ACS Chem. Biol.">
        <title>Ketoreductase domain dysfunction expands chemodiversity: malyngamide biosynthesis in the cyanobacterium Okeania hirsuta.</title>
        <authorList>
            <person name="Moss N.A."/>
            <person name="Leao T."/>
            <person name="Rankin M."/>
            <person name="McCullough T.M."/>
            <person name="Qu P."/>
            <person name="Korobeynikov A."/>
            <person name="Smith J.L."/>
            <person name="Gerwick L."/>
            <person name="Gerwick W.H."/>
        </authorList>
    </citation>
    <scope>NUCLEOTIDE SEQUENCE [LARGE SCALE GENOMIC DNA]</scope>
    <source>
        <strain evidence="1 2">PAB10Feb10-1</strain>
    </source>
</reference>
<dbReference type="AlphaFoldDB" id="A0A3N6NXK3"/>
<dbReference type="SUPFAM" id="SSF64288">
    <property type="entry name" value="Chorismate lyase-like"/>
    <property type="match status" value="1"/>
</dbReference>
<organism evidence="1 2">
    <name type="scientific">Okeania hirsuta</name>
    <dbReference type="NCBI Taxonomy" id="1458930"/>
    <lineage>
        <taxon>Bacteria</taxon>
        <taxon>Bacillati</taxon>
        <taxon>Cyanobacteriota</taxon>
        <taxon>Cyanophyceae</taxon>
        <taxon>Oscillatoriophycideae</taxon>
        <taxon>Oscillatoriales</taxon>
        <taxon>Microcoleaceae</taxon>
        <taxon>Okeania</taxon>
    </lineage>
</organism>
<keyword evidence="2" id="KW-1185">Reference proteome</keyword>
<dbReference type="Proteomes" id="UP000269154">
    <property type="component" value="Unassembled WGS sequence"/>
</dbReference>
<protein>
    <submittedName>
        <fullName evidence="1">DUF98 domain-containing protein</fullName>
    </submittedName>
</protein>
<sequence>MHMNAQTLVLRPIFSQHFPRKRNYIEPVLLSPFQRILLTTNGTVTDMIEAYSGEAIKIKKLFEDEIQLEEDIVPMNLKKGTEVIARKVLLQGKMSDRNYVYADSILVLDRLNEKMRNQLLQTKTPIGKLWIENKVEIFKENVELGKEHAGDLADYFQIQPKDNLLYRSYCVISNHQYTMMITEKFPENSFRRNF</sequence>
<accession>A0A3N6NXK3</accession>
<dbReference type="OrthoDB" id="6297849at2"/>
<gene>
    <name evidence="1" type="ORF">D5R40_01330</name>
</gene>
<dbReference type="Pfam" id="PF01947">
    <property type="entry name" value="Rv2949c-like"/>
    <property type="match status" value="1"/>
</dbReference>